<protein>
    <submittedName>
        <fullName evidence="2">DUF1801 domain-containing protein</fullName>
    </submittedName>
</protein>
<accession>A0ABU7LXL0</accession>
<evidence type="ECO:0000313" key="3">
    <source>
        <dbReference type="Proteomes" id="UP001310692"/>
    </source>
</evidence>
<dbReference type="InterPro" id="IPR014922">
    <property type="entry name" value="YdhG-like"/>
</dbReference>
<name>A0ABU7LXL0_9PROT</name>
<feature type="domain" description="YdhG-like" evidence="1">
    <location>
        <begin position="25"/>
        <end position="128"/>
    </location>
</feature>
<sequence length="142" mass="15552">MAENKTQATGTPVADFIASVEPARRRDEAAQLVTLFEKTTGWTARMWGPSIIGFGQYHYKYDSGREGDSLATGFSPRKAKLVFYIMPGYSDYGPILDRLGKHSLGKSCLYVNKLADIDLDVLAELIKAGVKDLGETYPVGPS</sequence>
<gene>
    <name evidence="2" type="ORF">V0U35_04980</name>
</gene>
<dbReference type="RefSeq" id="WP_330195556.1">
    <property type="nucleotide sequence ID" value="NZ_JAZDRO010000001.1"/>
</dbReference>
<dbReference type="Pfam" id="PF08818">
    <property type="entry name" value="DUF1801"/>
    <property type="match status" value="1"/>
</dbReference>
<organism evidence="2 3">
    <name type="scientific">Hyphobacterium marinum</name>
    <dbReference type="NCBI Taxonomy" id="3116574"/>
    <lineage>
        <taxon>Bacteria</taxon>
        <taxon>Pseudomonadati</taxon>
        <taxon>Pseudomonadota</taxon>
        <taxon>Alphaproteobacteria</taxon>
        <taxon>Maricaulales</taxon>
        <taxon>Maricaulaceae</taxon>
        <taxon>Hyphobacterium</taxon>
    </lineage>
</organism>
<dbReference type="Proteomes" id="UP001310692">
    <property type="component" value="Unassembled WGS sequence"/>
</dbReference>
<evidence type="ECO:0000313" key="2">
    <source>
        <dbReference type="EMBL" id="MEE2566027.1"/>
    </source>
</evidence>
<evidence type="ECO:0000259" key="1">
    <source>
        <dbReference type="Pfam" id="PF08818"/>
    </source>
</evidence>
<dbReference type="EMBL" id="JAZDRO010000001">
    <property type="protein sequence ID" value="MEE2566027.1"/>
    <property type="molecule type" value="Genomic_DNA"/>
</dbReference>
<proteinExistence type="predicted"/>
<comment type="caution">
    <text evidence="2">The sequence shown here is derived from an EMBL/GenBank/DDBJ whole genome shotgun (WGS) entry which is preliminary data.</text>
</comment>
<dbReference type="SUPFAM" id="SSF159888">
    <property type="entry name" value="YdhG-like"/>
    <property type="match status" value="1"/>
</dbReference>
<reference evidence="2 3" key="1">
    <citation type="submission" date="2024-01" db="EMBL/GenBank/DDBJ databases">
        <title>Hyphobacterium bacterium isolated from marine sediment.</title>
        <authorList>
            <person name="Zhao S."/>
        </authorList>
    </citation>
    <scope>NUCLEOTIDE SEQUENCE [LARGE SCALE GENOMIC DNA]</scope>
    <source>
        <strain evidence="2 3">Y60-23</strain>
    </source>
</reference>
<keyword evidence="3" id="KW-1185">Reference proteome</keyword>